<evidence type="ECO:0000256" key="17">
    <source>
        <dbReference type="SAM" id="Phobius"/>
    </source>
</evidence>
<sequence>MAQKKRSTKKKKPANTQRKKQPKSPLRTEVQYLLIFLGMVLVTMGVFLHTSMGAFGRVLYEVFIGLFGFSAYLICIYMIVVMGMWMLGKLDSRRKVKAVTAFFSILLVSIFLHVFNVGSATELMDLYHKATPKTGGLIGGLLGTGLLKILGKTGSIILLSGLAIICLVILTERSALKAAGKATGRAADSARKMRDRQKEKHSLRMQRQETPPIPEEDPSQSDPIVVRGVGIEPSLEHKKPTKKRKREARAPIEDGTVDIPLLENDPYRQRKKKTEAQGLPESESKYVSEPEEDAIPFLEEEWELEPLIPETPAPAPAPKPAPSSGRNRQPLTEPSQNGTAGFAEQGQYQFPPIDLLSLPKQEVGGSSKAELMKSAQILEQSLMSFGVEAKVVQVNRGPAVTRYELQPKQGVKVSRIVNLADDIALNLAASGIRIEAPIPGKSAVGIEVPNKEAASVSLREVIESDVFKKFPSKLAFGLGKDIDGEVRVADIAKMPHLLIAGATGSGKSVCINSLIISLLYKADPKEVKLILVDPKVVELSVYNGIPHLLIPVVNDPKKAAASLNWAVQEMTQRYRKFADMNVRDIRGYNTAVKEQPELELETLPQIVIIIDELADLMMVASKEVEEAICRLAQMARAAGLHLVIATQRPSVDVITGLIKANIPSRLAFAVSSGTDSRTILDMVGAEKLLGKGDMLFCPMGASKPTRIQGAFVSDKEVETIVAAVRVNASYDEDLIETVSGGSVGGTTGEDDELDEILPEAISFVVDKQKASISMLQRAFRIGFNRAARLMEAMYARGIVGPDEGSKPRKVLITREELESDGEE</sequence>
<comment type="subcellular location">
    <subcellularLocation>
        <location evidence="1">Cell membrane</location>
        <topology evidence="1">Multi-pass membrane protein</topology>
    </subcellularLocation>
</comment>
<keyword evidence="6 15" id="KW-0547">Nucleotide-binding</keyword>
<dbReference type="SUPFAM" id="SSF103473">
    <property type="entry name" value="MFS general substrate transporter"/>
    <property type="match status" value="1"/>
</dbReference>
<dbReference type="GO" id="GO:0003677">
    <property type="term" value="F:DNA binding"/>
    <property type="evidence" value="ECO:0007669"/>
    <property type="project" value="UniProtKB-KW"/>
</dbReference>
<evidence type="ECO:0000256" key="1">
    <source>
        <dbReference type="ARBA" id="ARBA00004651"/>
    </source>
</evidence>
<evidence type="ECO:0000256" key="12">
    <source>
        <dbReference type="ARBA" id="ARBA00023306"/>
    </source>
</evidence>
<proteinExistence type="inferred from homology"/>
<dbReference type="InterPro" id="IPR027417">
    <property type="entry name" value="P-loop_NTPase"/>
</dbReference>
<dbReference type="RefSeq" id="WP_249289605.1">
    <property type="nucleotide sequence ID" value="NZ_JACRSQ010000008.1"/>
</dbReference>
<gene>
    <name evidence="19" type="ORF">H8730_07190</name>
</gene>
<dbReference type="InterPro" id="IPR003593">
    <property type="entry name" value="AAA+_ATPase"/>
</dbReference>
<evidence type="ECO:0000259" key="18">
    <source>
        <dbReference type="PROSITE" id="PS50901"/>
    </source>
</evidence>
<dbReference type="InterPro" id="IPR041027">
    <property type="entry name" value="FtsK_alpha"/>
</dbReference>
<reference evidence="19" key="1">
    <citation type="submission" date="2020-08" db="EMBL/GenBank/DDBJ databases">
        <title>Genome public.</title>
        <authorList>
            <person name="Liu C."/>
            <person name="Sun Q."/>
        </authorList>
    </citation>
    <scope>NUCLEOTIDE SEQUENCE</scope>
    <source>
        <strain evidence="19">NSJ-32</strain>
    </source>
</reference>
<comment type="similarity">
    <text evidence="2">Belongs to the FtsK/SpoIIIE/SftA family.</text>
</comment>
<dbReference type="InterPro" id="IPR050206">
    <property type="entry name" value="FtsK/SpoIIIE/SftA"/>
</dbReference>
<dbReference type="InterPro" id="IPR025199">
    <property type="entry name" value="FtsK_4TM"/>
</dbReference>
<dbReference type="InterPro" id="IPR036390">
    <property type="entry name" value="WH_DNA-bd_sf"/>
</dbReference>
<evidence type="ECO:0000256" key="8">
    <source>
        <dbReference type="ARBA" id="ARBA00022840"/>
    </source>
</evidence>
<dbReference type="PANTHER" id="PTHR22683:SF41">
    <property type="entry name" value="DNA TRANSLOCASE FTSK"/>
    <property type="match status" value="1"/>
</dbReference>
<dbReference type="SMART" id="SM00843">
    <property type="entry name" value="Ftsk_gamma"/>
    <property type="match status" value="1"/>
</dbReference>
<feature type="region of interest" description="Disordered" evidence="16">
    <location>
        <begin position="309"/>
        <end position="343"/>
    </location>
</feature>
<evidence type="ECO:0000256" key="3">
    <source>
        <dbReference type="ARBA" id="ARBA00022475"/>
    </source>
</evidence>
<evidence type="ECO:0000256" key="9">
    <source>
        <dbReference type="ARBA" id="ARBA00022989"/>
    </source>
</evidence>
<dbReference type="Pfam" id="PF17854">
    <property type="entry name" value="FtsK_alpha"/>
    <property type="match status" value="1"/>
</dbReference>
<dbReference type="EMBL" id="JACRSQ010000008">
    <property type="protein sequence ID" value="MBC8543325.1"/>
    <property type="molecule type" value="Genomic_DNA"/>
</dbReference>
<keyword evidence="4" id="KW-0132">Cell division</keyword>
<evidence type="ECO:0000256" key="14">
    <source>
        <dbReference type="ARBA" id="ARBA00025923"/>
    </source>
</evidence>
<dbReference type="Pfam" id="PF01580">
    <property type="entry name" value="FtsK_SpoIIIE"/>
    <property type="match status" value="1"/>
</dbReference>
<dbReference type="SUPFAM" id="SSF52540">
    <property type="entry name" value="P-loop containing nucleoside triphosphate hydrolases"/>
    <property type="match status" value="1"/>
</dbReference>
<dbReference type="Proteomes" id="UP000657006">
    <property type="component" value="Unassembled WGS sequence"/>
</dbReference>
<evidence type="ECO:0000256" key="2">
    <source>
        <dbReference type="ARBA" id="ARBA00006474"/>
    </source>
</evidence>
<keyword evidence="10" id="KW-0238">DNA-binding</keyword>
<evidence type="ECO:0000256" key="7">
    <source>
        <dbReference type="ARBA" id="ARBA00022829"/>
    </source>
</evidence>
<name>A0A926DQG9_9FIRM</name>
<feature type="transmembrane region" description="Helical" evidence="17">
    <location>
        <begin position="62"/>
        <end position="87"/>
    </location>
</feature>
<feature type="compositionally biased region" description="Pro residues" evidence="16">
    <location>
        <begin position="309"/>
        <end position="321"/>
    </location>
</feature>
<dbReference type="Pfam" id="PF13491">
    <property type="entry name" value="FtsK_4TM"/>
    <property type="match status" value="1"/>
</dbReference>
<feature type="transmembrane region" description="Helical" evidence="17">
    <location>
        <begin position="149"/>
        <end position="171"/>
    </location>
</feature>
<evidence type="ECO:0000313" key="20">
    <source>
        <dbReference type="Proteomes" id="UP000657006"/>
    </source>
</evidence>
<evidence type="ECO:0000256" key="11">
    <source>
        <dbReference type="ARBA" id="ARBA00023136"/>
    </source>
</evidence>
<evidence type="ECO:0000256" key="13">
    <source>
        <dbReference type="ARBA" id="ARBA00024986"/>
    </source>
</evidence>
<dbReference type="PANTHER" id="PTHR22683">
    <property type="entry name" value="SPORULATION PROTEIN RELATED"/>
    <property type="match status" value="1"/>
</dbReference>
<dbReference type="InterPro" id="IPR018541">
    <property type="entry name" value="Ftsk_gamma"/>
</dbReference>
<evidence type="ECO:0000256" key="15">
    <source>
        <dbReference type="PROSITE-ProRule" id="PRU00289"/>
    </source>
</evidence>
<dbReference type="InterPro" id="IPR036388">
    <property type="entry name" value="WH-like_DNA-bd_sf"/>
</dbReference>
<accession>A0A926DQG9</accession>
<keyword evidence="20" id="KW-1185">Reference proteome</keyword>
<dbReference type="CDD" id="cd01127">
    <property type="entry name" value="TrwB_TraG_TraD_VirD4"/>
    <property type="match status" value="1"/>
</dbReference>
<feature type="transmembrane region" description="Helical" evidence="17">
    <location>
        <begin position="30"/>
        <end position="50"/>
    </location>
</feature>
<dbReference type="PROSITE" id="PS50901">
    <property type="entry name" value="FTSK"/>
    <property type="match status" value="1"/>
</dbReference>
<keyword evidence="5 17" id="KW-0812">Transmembrane</keyword>
<feature type="binding site" evidence="15">
    <location>
        <begin position="501"/>
        <end position="508"/>
    </location>
    <ligand>
        <name>ATP</name>
        <dbReference type="ChEBI" id="CHEBI:30616"/>
    </ligand>
</feature>
<organism evidence="19 20">
    <name type="scientific">Bianquea renquensis</name>
    <dbReference type="NCBI Taxonomy" id="2763661"/>
    <lineage>
        <taxon>Bacteria</taxon>
        <taxon>Bacillati</taxon>
        <taxon>Bacillota</taxon>
        <taxon>Clostridia</taxon>
        <taxon>Eubacteriales</taxon>
        <taxon>Bianqueaceae</taxon>
        <taxon>Bianquea</taxon>
    </lineage>
</organism>
<comment type="subunit">
    <text evidence="14">Homohexamer. Forms a ring that surrounds DNA.</text>
</comment>
<evidence type="ECO:0000256" key="16">
    <source>
        <dbReference type="SAM" id="MobiDB-lite"/>
    </source>
</evidence>
<dbReference type="SMART" id="SM00382">
    <property type="entry name" value="AAA"/>
    <property type="match status" value="1"/>
</dbReference>
<evidence type="ECO:0000256" key="10">
    <source>
        <dbReference type="ARBA" id="ARBA00023125"/>
    </source>
</evidence>
<dbReference type="GO" id="GO:0005524">
    <property type="term" value="F:ATP binding"/>
    <property type="evidence" value="ECO:0007669"/>
    <property type="project" value="UniProtKB-UniRule"/>
</dbReference>
<dbReference type="GO" id="GO:0051301">
    <property type="term" value="P:cell division"/>
    <property type="evidence" value="ECO:0007669"/>
    <property type="project" value="UniProtKB-KW"/>
</dbReference>
<comment type="caution">
    <text evidence="19">The sequence shown here is derived from an EMBL/GenBank/DDBJ whole genome shotgun (WGS) entry which is preliminary data.</text>
</comment>
<keyword evidence="3" id="KW-1003">Cell membrane</keyword>
<dbReference type="Pfam" id="PF09397">
    <property type="entry name" value="FtsK_gamma"/>
    <property type="match status" value="1"/>
</dbReference>
<keyword evidence="7" id="KW-0159">Chromosome partition</keyword>
<evidence type="ECO:0000256" key="4">
    <source>
        <dbReference type="ARBA" id="ARBA00022618"/>
    </source>
</evidence>
<dbReference type="AlphaFoldDB" id="A0A926DQG9"/>
<dbReference type="InterPro" id="IPR002543">
    <property type="entry name" value="FtsK_dom"/>
</dbReference>
<dbReference type="Gene3D" id="1.10.10.10">
    <property type="entry name" value="Winged helix-like DNA-binding domain superfamily/Winged helix DNA-binding domain"/>
    <property type="match status" value="1"/>
</dbReference>
<feature type="transmembrane region" description="Helical" evidence="17">
    <location>
        <begin position="99"/>
        <end position="118"/>
    </location>
</feature>
<feature type="region of interest" description="Disordered" evidence="16">
    <location>
        <begin position="181"/>
        <end position="292"/>
    </location>
</feature>
<feature type="compositionally biased region" description="Basic and acidic residues" evidence="16">
    <location>
        <begin position="188"/>
        <end position="202"/>
    </location>
</feature>
<dbReference type="Gene3D" id="1.20.1250.20">
    <property type="entry name" value="MFS general substrate transporter like domains"/>
    <property type="match status" value="1"/>
</dbReference>
<keyword evidence="11 17" id="KW-0472">Membrane</keyword>
<feature type="domain" description="FtsK" evidence="18">
    <location>
        <begin position="483"/>
        <end position="677"/>
    </location>
</feature>
<protein>
    <submittedName>
        <fullName evidence="19">DNA translocase FtsK</fullName>
    </submittedName>
</protein>
<dbReference type="InterPro" id="IPR036259">
    <property type="entry name" value="MFS_trans_sf"/>
</dbReference>
<evidence type="ECO:0000256" key="5">
    <source>
        <dbReference type="ARBA" id="ARBA00022692"/>
    </source>
</evidence>
<feature type="compositionally biased region" description="Basic residues" evidence="16">
    <location>
        <begin position="1"/>
        <end position="22"/>
    </location>
</feature>
<keyword evidence="8 15" id="KW-0067">ATP-binding</keyword>
<comment type="function">
    <text evidence="13">Essential cell division protein that coordinates cell division and chromosome segregation. The N-terminus is involved in assembly of the cell-division machinery. The C-terminus functions as a DNA motor that moves dsDNA in an ATP-dependent manner towards the dif recombination site, which is located within the replication terminus region. Required for activation of the Xer recombinase, allowing activation of chromosome unlinking by recombination.</text>
</comment>
<evidence type="ECO:0000313" key="19">
    <source>
        <dbReference type="EMBL" id="MBC8543325.1"/>
    </source>
</evidence>
<dbReference type="SUPFAM" id="SSF46785">
    <property type="entry name" value="Winged helix' DNA-binding domain"/>
    <property type="match status" value="1"/>
</dbReference>
<dbReference type="GO" id="GO:0007059">
    <property type="term" value="P:chromosome segregation"/>
    <property type="evidence" value="ECO:0007669"/>
    <property type="project" value="UniProtKB-KW"/>
</dbReference>
<dbReference type="GO" id="GO:0005886">
    <property type="term" value="C:plasma membrane"/>
    <property type="evidence" value="ECO:0007669"/>
    <property type="project" value="UniProtKB-SubCell"/>
</dbReference>
<feature type="region of interest" description="Disordered" evidence="16">
    <location>
        <begin position="1"/>
        <end position="24"/>
    </location>
</feature>
<dbReference type="Gene3D" id="3.40.50.300">
    <property type="entry name" value="P-loop containing nucleotide triphosphate hydrolases"/>
    <property type="match status" value="1"/>
</dbReference>
<dbReference type="Gene3D" id="3.30.980.40">
    <property type="match status" value="1"/>
</dbReference>
<keyword evidence="12" id="KW-0131">Cell cycle</keyword>
<keyword evidence="9 17" id="KW-1133">Transmembrane helix</keyword>
<evidence type="ECO:0000256" key="6">
    <source>
        <dbReference type="ARBA" id="ARBA00022741"/>
    </source>
</evidence>
<feature type="compositionally biased region" description="Polar residues" evidence="16">
    <location>
        <begin position="324"/>
        <end position="339"/>
    </location>
</feature>